<comment type="caution">
    <text evidence="2">The sequence shown here is derived from an EMBL/GenBank/DDBJ whole genome shotgun (WGS) entry which is preliminary data.</text>
</comment>
<sequence length="169" mass="18822">MTGSPPFAPYAITSPSVRQLLEVGSPGPVRYIVGALIMMIGVVLPVGFMMFRTKRVPSSSGYSKQTSVFSFPYWIQIEDKDIWHPEYNFSLPVNLKLKRKHVFECSYGALAAMKSPVMINISASGLELSSFIITLIHKGLDFRTIHKEGICSAREQVVKPWMRGNGHSS</sequence>
<dbReference type="Proteomes" id="UP000077202">
    <property type="component" value="Unassembled WGS sequence"/>
</dbReference>
<evidence type="ECO:0000256" key="1">
    <source>
        <dbReference type="SAM" id="Phobius"/>
    </source>
</evidence>
<dbReference type="EMBL" id="LVLJ01002295">
    <property type="protein sequence ID" value="OAE25764.1"/>
    <property type="molecule type" value="Genomic_DNA"/>
</dbReference>
<dbReference type="PANTHER" id="PTHR37749">
    <property type="entry name" value="TRANSMEMBRANE PROTEIN"/>
    <property type="match status" value="1"/>
</dbReference>
<protein>
    <submittedName>
        <fullName evidence="2">Uncharacterized protein</fullName>
    </submittedName>
</protein>
<reference evidence="2" key="1">
    <citation type="submission" date="2016-03" db="EMBL/GenBank/DDBJ databases">
        <title>Mechanisms controlling the formation of the plant cell surface in tip-growing cells are functionally conserved among land plants.</title>
        <authorList>
            <person name="Honkanen S."/>
            <person name="Jones V.A."/>
            <person name="Morieri G."/>
            <person name="Champion C."/>
            <person name="Hetherington A.J."/>
            <person name="Kelly S."/>
            <person name="Saint-Marcoux D."/>
            <person name="Proust H."/>
            <person name="Prescott H."/>
            <person name="Dolan L."/>
        </authorList>
    </citation>
    <scope>NUCLEOTIDE SEQUENCE [LARGE SCALE GENOMIC DNA]</scope>
    <source>
        <tissue evidence="2">Whole gametophyte</tissue>
    </source>
</reference>
<organism evidence="2 3">
    <name type="scientific">Marchantia polymorpha subsp. ruderalis</name>
    <dbReference type="NCBI Taxonomy" id="1480154"/>
    <lineage>
        <taxon>Eukaryota</taxon>
        <taxon>Viridiplantae</taxon>
        <taxon>Streptophyta</taxon>
        <taxon>Embryophyta</taxon>
        <taxon>Marchantiophyta</taxon>
        <taxon>Marchantiopsida</taxon>
        <taxon>Marchantiidae</taxon>
        <taxon>Marchantiales</taxon>
        <taxon>Marchantiaceae</taxon>
        <taxon>Marchantia</taxon>
    </lineage>
</organism>
<keyword evidence="3" id="KW-1185">Reference proteome</keyword>
<evidence type="ECO:0000313" key="2">
    <source>
        <dbReference type="EMBL" id="OAE25764.1"/>
    </source>
</evidence>
<dbReference type="AlphaFoldDB" id="A0A176VY84"/>
<dbReference type="PANTHER" id="PTHR37749:SF1">
    <property type="entry name" value="TRANSMEMBRANE PROTEIN"/>
    <property type="match status" value="1"/>
</dbReference>
<name>A0A176VY84_MARPO</name>
<accession>A0A176VY84</accession>
<feature type="transmembrane region" description="Helical" evidence="1">
    <location>
        <begin position="31"/>
        <end position="51"/>
    </location>
</feature>
<keyword evidence="1" id="KW-1133">Transmembrane helix</keyword>
<keyword evidence="1" id="KW-0472">Membrane</keyword>
<dbReference type="GO" id="GO:0005794">
    <property type="term" value="C:Golgi apparatus"/>
    <property type="evidence" value="ECO:0007669"/>
    <property type="project" value="TreeGrafter"/>
</dbReference>
<proteinExistence type="predicted"/>
<evidence type="ECO:0000313" key="3">
    <source>
        <dbReference type="Proteomes" id="UP000077202"/>
    </source>
</evidence>
<keyword evidence="1" id="KW-0812">Transmembrane</keyword>
<gene>
    <name evidence="2" type="ORF">AXG93_4368s2240</name>
</gene>